<protein>
    <submittedName>
        <fullName evidence="2">Uncharacterized protein</fullName>
    </submittedName>
</protein>
<feature type="chain" id="PRO_5040130915" evidence="1">
    <location>
        <begin position="19"/>
        <end position="237"/>
    </location>
</feature>
<dbReference type="InterPro" id="IPR010562">
    <property type="entry name" value="Haemolymph_juvenile_hormone-bd"/>
</dbReference>
<dbReference type="AlphaFoldDB" id="A0A9N9TRD4"/>
<feature type="signal peptide" evidence="1">
    <location>
        <begin position="1"/>
        <end position="18"/>
    </location>
</feature>
<proteinExistence type="predicted"/>
<evidence type="ECO:0000256" key="1">
    <source>
        <dbReference type="SAM" id="SignalP"/>
    </source>
</evidence>
<dbReference type="Gene3D" id="3.15.10.30">
    <property type="entry name" value="Haemolymph juvenile hormone binding protein"/>
    <property type="match status" value="1"/>
</dbReference>
<dbReference type="Pfam" id="PF06585">
    <property type="entry name" value="JHBP"/>
    <property type="match status" value="1"/>
</dbReference>
<dbReference type="Proteomes" id="UP001153712">
    <property type="component" value="Chromosome 7"/>
</dbReference>
<sequence>MFVSNLCVLLTLIHFGVASDLDEAVAIMTCAKAAFSVGVPELNVPSYEPFYQMERNFSFRGDIGSYTGAEVTLSQIKWTGLTYWDVIAAQSSLDSNPNAHFPFLLNWKTLDIDGHFDMVEDKGVVILEQHGSFSLSFSNSNWKGLVDVTKPTSKSNGSINDCQIDWSTKYLTVVIDGLGILDEPISKSIQTKLFAALNKHQIGNVIGEYIKDVLKTWWDEGKVWRLMEWCEKNPSYQ</sequence>
<accession>A0A9N9TRD4</accession>
<evidence type="ECO:0000313" key="2">
    <source>
        <dbReference type="EMBL" id="CAG9863592.1"/>
    </source>
</evidence>
<evidence type="ECO:0000313" key="3">
    <source>
        <dbReference type="Proteomes" id="UP001153712"/>
    </source>
</evidence>
<name>A0A9N9TRD4_PHYSR</name>
<dbReference type="InterPro" id="IPR038606">
    <property type="entry name" value="To_sf"/>
</dbReference>
<dbReference type="EMBL" id="OU900100">
    <property type="protein sequence ID" value="CAG9863592.1"/>
    <property type="molecule type" value="Genomic_DNA"/>
</dbReference>
<keyword evidence="1" id="KW-0732">Signal</keyword>
<keyword evidence="3" id="KW-1185">Reference proteome</keyword>
<reference evidence="2" key="1">
    <citation type="submission" date="2022-01" db="EMBL/GenBank/DDBJ databases">
        <authorList>
            <person name="King R."/>
        </authorList>
    </citation>
    <scope>NUCLEOTIDE SEQUENCE</scope>
</reference>
<organism evidence="2 3">
    <name type="scientific">Phyllotreta striolata</name>
    <name type="common">Striped flea beetle</name>
    <name type="synonym">Crioceris striolata</name>
    <dbReference type="NCBI Taxonomy" id="444603"/>
    <lineage>
        <taxon>Eukaryota</taxon>
        <taxon>Metazoa</taxon>
        <taxon>Ecdysozoa</taxon>
        <taxon>Arthropoda</taxon>
        <taxon>Hexapoda</taxon>
        <taxon>Insecta</taxon>
        <taxon>Pterygota</taxon>
        <taxon>Neoptera</taxon>
        <taxon>Endopterygota</taxon>
        <taxon>Coleoptera</taxon>
        <taxon>Polyphaga</taxon>
        <taxon>Cucujiformia</taxon>
        <taxon>Chrysomeloidea</taxon>
        <taxon>Chrysomelidae</taxon>
        <taxon>Galerucinae</taxon>
        <taxon>Alticini</taxon>
        <taxon>Phyllotreta</taxon>
    </lineage>
</organism>
<gene>
    <name evidence="2" type="ORF">PHYEVI_LOCUS9878</name>
</gene>